<keyword evidence="10" id="KW-1185">Reference proteome</keyword>
<evidence type="ECO:0000256" key="7">
    <source>
        <dbReference type="ARBA" id="ARBA00023002"/>
    </source>
</evidence>
<dbReference type="Proteomes" id="UP000019681">
    <property type="component" value="Unassembled WGS sequence"/>
</dbReference>
<feature type="binding site" evidence="8">
    <location>
        <position position="43"/>
    </location>
    <ligand>
        <name>Mg(2+)</name>
        <dbReference type="ChEBI" id="CHEBI:18420"/>
    </ligand>
</feature>
<comment type="caution">
    <text evidence="9">The sequence shown here is derived from an EMBL/GenBank/DDBJ whole genome shotgun (WGS) entry which is preliminary data.</text>
</comment>
<keyword evidence="8" id="KW-0460">Magnesium</keyword>
<evidence type="ECO:0000313" key="9">
    <source>
        <dbReference type="EMBL" id="EYE87287.1"/>
    </source>
</evidence>
<feature type="binding site" evidence="8">
    <location>
        <position position="65"/>
    </location>
    <ligand>
        <name>Ni(2+)</name>
        <dbReference type="ChEBI" id="CHEBI:49786"/>
    </ligand>
</feature>
<evidence type="ECO:0000256" key="2">
    <source>
        <dbReference type="ARBA" id="ARBA00004196"/>
    </source>
</evidence>
<dbReference type="InterPro" id="IPR050867">
    <property type="entry name" value="NiFe/NiFeSe_hydrgnase_LSU"/>
</dbReference>
<feature type="binding site" evidence="8">
    <location>
        <position position="65"/>
    </location>
    <ligand>
        <name>Fe cation</name>
        <dbReference type="ChEBI" id="CHEBI:24875"/>
    </ligand>
</feature>
<evidence type="ECO:0000256" key="5">
    <source>
        <dbReference type="ARBA" id="ARBA00022596"/>
    </source>
</evidence>
<evidence type="ECO:0000256" key="8">
    <source>
        <dbReference type="PIRSR" id="PIRSR601501-1"/>
    </source>
</evidence>
<proteinExistence type="inferred from homology"/>
<dbReference type="GO" id="GO:0008901">
    <property type="term" value="F:ferredoxin hydrogenase activity"/>
    <property type="evidence" value="ECO:0007669"/>
    <property type="project" value="InterPro"/>
</dbReference>
<dbReference type="PROSITE" id="PS00507">
    <property type="entry name" value="NI_HGENASE_L_1"/>
    <property type="match status" value="1"/>
</dbReference>
<dbReference type="InterPro" id="IPR029014">
    <property type="entry name" value="NiFe-Hase_large"/>
</dbReference>
<keyword evidence="7" id="KW-0560">Oxidoreductase</keyword>
<evidence type="ECO:0008006" key="11">
    <source>
        <dbReference type="Google" id="ProtNLM"/>
    </source>
</evidence>
<dbReference type="RefSeq" id="WP_035381691.1">
    <property type="nucleotide sequence ID" value="NZ_AZQP01000074.1"/>
</dbReference>
<name>A0A017RRK6_9CLOT</name>
<feature type="binding site" evidence="8">
    <location>
        <position position="62"/>
    </location>
    <ligand>
        <name>Mg(2+)</name>
        <dbReference type="ChEBI" id="CHEBI:18420"/>
    </ligand>
</feature>
<gene>
    <name evidence="9" type="ORF">Q428_14130</name>
</gene>
<evidence type="ECO:0000256" key="1">
    <source>
        <dbReference type="ARBA" id="ARBA00001967"/>
    </source>
</evidence>
<comment type="similarity">
    <text evidence="3">Belongs to the [NiFe]/[NiFeSe] hydrogenase large subunit family.</text>
</comment>
<feature type="binding site" evidence="8">
    <location>
        <position position="401"/>
    </location>
    <ligand>
        <name>Mg(2+)</name>
        <dbReference type="ChEBI" id="CHEBI:18420"/>
    </ligand>
</feature>
<evidence type="ECO:0000313" key="10">
    <source>
        <dbReference type="Proteomes" id="UP000019681"/>
    </source>
</evidence>
<dbReference type="InterPro" id="IPR018194">
    <property type="entry name" value="Ni-dep_hyd_lsu_Ni_BS"/>
</dbReference>
<keyword evidence="5 8" id="KW-0533">Nickel</keyword>
<feature type="binding site" evidence="8">
    <location>
        <position position="455"/>
    </location>
    <ligand>
        <name>Mg(2+)</name>
        <dbReference type="ChEBI" id="CHEBI:18420"/>
    </ligand>
</feature>
<dbReference type="SUPFAM" id="SSF56762">
    <property type="entry name" value="HydB/Nqo4-like"/>
    <property type="match status" value="1"/>
</dbReference>
<dbReference type="PANTHER" id="PTHR42958:SF2">
    <property type="entry name" value="UPTAKE HYDROGENASE LARGE SUBUNIT"/>
    <property type="match status" value="1"/>
</dbReference>
<comment type="cofactor">
    <cofactor evidence="8">
        <name>Fe cation</name>
        <dbReference type="ChEBI" id="CHEBI:24875"/>
    </cofactor>
</comment>
<feature type="binding site" evidence="8">
    <location>
        <position position="452"/>
    </location>
    <ligand>
        <name>Fe cation</name>
        <dbReference type="ChEBI" id="CHEBI:24875"/>
    </ligand>
</feature>
<comment type="cofactor">
    <cofactor evidence="1 8">
        <name>Ni(2+)</name>
        <dbReference type="ChEBI" id="CHEBI:49786"/>
    </cofactor>
</comment>
<evidence type="ECO:0000256" key="6">
    <source>
        <dbReference type="ARBA" id="ARBA00022723"/>
    </source>
</evidence>
<organism evidence="9 10">
    <name type="scientific">Fervidicella metallireducens AeB</name>
    <dbReference type="NCBI Taxonomy" id="1403537"/>
    <lineage>
        <taxon>Bacteria</taxon>
        <taxon>Bacillati</taxon>
        <taxon>Bacillota</taxon>
        <taxon>Clostridia</taxon>
        <taxon>Eubacteriales</taxon>
        <taxon>Clostridiaceae</taxon>
        <taxon>Fervidicella</taxon>
    </lineage>
</organism>
<dbReference type="PANTHER" id="PTHR42958">
    <property type="entry name" value="HYDROGENASE-2 LARGE CHAIN"/>
    <property type="match status" value="1"/>
</dbReference>
<dbReference type="EMBL" id="AZQP01000074">
    <property type="protein sequence ID" value="EYE87287.1"/>
    <property type="molecule type" value="Genomic_DNA"/>
</dbReference>
<evidence type="ECO:0000256" key="3">
    <source>
        <dbReference type="ARBA" id="ARBA00009292"/>
    </source>
</evidence>
<accession>A0A017RRK6</accession>
<keyword evidence="6 8" id="KW-0479">Metal-binding</keyword>
<protein>
    <recommendedName>
        <fullName evidence="11">Ni/Fe hydrogenase</fullName>
    </recommendedName>
</protein>
<dbReference type="Pfam" id="PF00374">
    <property type="entry name" value="NiFeSe_Hases"/>
    <property type="match status" value="3"/>
</dbReference>
<comment type="subunit">
    <text evidence="4">Heterodimer of a large and a small subunit.</text>
</comment>
<dbReference type="Gene3D" id="1.10.645.10">
    <property type="entry name" value="Cytochrome-c3 Hydrogenase, chain B"/>
    <property type="match status" value="1"/>
</dbReference>
<dbReference type="InterPro" id="IPR001501">
    <property type="entry name" value="Ni-dep_hyd_lsu"/>
</dbReference>
<sequence length="478" mass="52807">MGTIIKLDPVTRLEGHLKIEVEIDGSNKVVNAHSTGNMFRGFEKILVGRDPRDAVHLTQRICGLCPVSHAIASVKAIENAFGFKANNDAIVLRNLIQGSNFLSDHILQFYHLSVLDYVKGPEKSPWVPGYDIDMRLTAAETQAVINNYIKALEIRRKAHEMAAILSGKIPHVMSIVPGGVTKVPLSTDITKFKTYLTDVKAFIDNVYMNDVNLIAEKYSDYYSVGKGVGNLLTFGVFDTDTSGNTLFRRGTYKNGIIGTIDPLKVKEFTKYSWYSDDSGNRNPSDGKTDVMYAKTGAYSYLKAPRYDGEVYELGPLARMIINGEYTGNISVMDRHMARALETKKLAGQMVIWANMMTTSMKPYTQLKLPTSGVGIGLTEAPRGALGHWLNFSSQRTTNYQIITPTCWNASPRDDFGKMGAIEQALIGVTIADITKPIELLRIVHSFDPCTGCSVHVIDSEKNIKSEFVVSTPNPMGVL</sequence>
<dbReference type="OrthoDB" id="9761717at2"/>
<comment type="subcellular location">
    <subcellularLocation>
        <location evidence="2">Cell envelope</location>
    </subcellularLocation>
</comment>
<evidence type="ECO:0000256" key="4">
    <source>
        <dbReference type="ARBA" id="ARBA00011771"/>
    </source>
</evidence>
<keyword evidence="8" id="KW-0408">Iron</keyword>
<dbReference type="GO" id="GO:0030313">
    <property type="term" value="C:cell envelope"/>
    <property type="evidence" value="ECO:0007669"/>
    <property type="project" value="UniProtKB-SubCell"/>
</dbReference>
<reference evidence="9 10" key="1">
    <citation type="journal article" date="2014" name="Genome Announc.">
        <title>Draft Genome Sequence of Fervidicella metallireducens Strain AeBT, an Iron-Reducing Thermoanaerobe from the Great Artesian Basin.</title>
        <authorList>
            <person name="Patel B.K."/>
        </authorList>
    </citation>
    <scope>NUCLEOTIDE SEQUENCE [LARGE SCALE GENOMIC DNA]</scope>
    <source>
        <strain evidence="9 10">AeB</strain>
    </source>
</reference>
<dbReference type="STRING" id="1403537.Q428_14130"/>
<dbReference type="GO" id="GO:0016151">
    <property type="term" value="F:nickel cation binding"/>
    <property type="evidence" value="ECO:0007669"/>
    <property type="project" value="InterPro"/>
</dbReference>
<feature type="binding site" evidence="8">
    <location>
        <position position="449"/>
    </location>
    <ligand>
        <name>Ni(2+)</name>
        <dbReference type="ChEBI" id="CHEBI:49786"/>
    </ligand>
</feature>
<dbReference type="AlphaFoldDB" id="A0A017RRK6"/>